<dbReference type="Gene3D" id="3.40.390.10">
    <property type="entry name" value="Collagenase (Catalytic Domain)"/>
    <property type="match status" value="1"/>
</dbReference>
<comment type="caution">
    <text evidence="3">The sequence shown here is derived from an EMBL/GenBank/DDBJ whole genome shotgun (WGS) entry which is preliminary data.</text>
</comment>
<dbReference type="InterPro" id="IPR019026">
    <property type="entry name" value="Peptidase_M64_IgA"/>
</dbReference>
<dbReference type="EMBL" id="WTFF01000192">
    <property type="protein sequence ID" value="MBW5484792.1"/>
    <property type="molecule type" value="Genomic_DNA"/>
</dbReference>
<gene>
    <name evidence="3" type="ORF">GPJ59_23650</name>
</gene>
<feature type="chain" id="PRO_5047448804" description="Peptidase M64" evidence="2">
    <location>
        <begin position="31"/>
        <end position="453"/>
    </location>
</feature>
<evidence type="ECO:0000313" key="3">
    <source>
        <dbReference type="EMBL" id="MBW5484792.1"/>
    </source>
</evidence>
<sequence length="453" mass="48108">MRSTLRAVTTAATAVLAVMAALASAPGAAADPPSPRTAADAGRVEVEIPGPEHGGQAGSGRARVPAAGKGRTPGRLTEAERGLDGQVTALVQGGTPGDRLDIVVVGDGYTAAELAKFHADARQKWAEITSVEPYTTYQNLFNVWAVDAVSNESGVSGDPDAGTVRDTALGSSFWCEDIERLLCVDQAKVDAYVAKAPEADLVLVLANSTKYGGAGYNEPSPVLGYEGISTASAGHPKSGQVAIHETGHSLGKLADEYFYDGYPGYEQYEGPEPADANVSVLTADAMAAQRAKWHRWLGEPSPDGGTVGAYEGGGYYVKGLRRPTDNSMMRSLGKPFNLPGVEAMIAGFYRHARTATALTPTDRVLRPGGSAEVGVPALADPGGRRLTVRWYLDGRELRWFEGRSRVRVGELTVWLLDRREHRLSVVVEDATPAVRDPRIAAGLTSKVDWRVRL</sequence>
<name>A0ABS6ZAJ3_9ACTN</name>
<feature type="region of interest" description="Disordered" evidence="1">
    <location>
        <begin position="47"/>
        <end position="77"/>
    </location>
</feature>
<feature type="signal peptide" evidence="2">
    <location>
        <begin position="1"/>
        <end position="30"/>
    </location>
</feature>
<keyword evidence="2" id="KW-0732">Signal</keyword>
<evidence type="ECO:0000256" key="2">
    <source>
        <dbReference type="SAM" id="SignalP"/>
    </source>
</evidence>
<evidence type="ECO:0000256" key="1">
    <source>
        <dbReference type="SAM" id="MobiDB-lite"/>
    </source>
</evidence>
<reference evidence="3 4" key="1">
    <citation type="submission" date="2019-12" db="EMBL/GenBank/DDBJ databases">
        <title>Genome sequence of Streptomyces bambusae.</title>
        <authorList>
            <person name="Bansal K."/>
            <person name="Choksket S."/>
            <person name="Korpole S."/>
            <person name="Patil P.B."/>
        </authorList>
    </citation>
    <scope>NUCLEOTIDE SEQUENCE [LARGE SCALE GENOMIC DNA]</scope>
    <source>
        <strain evidence="3 4">SK60</strain>
    </source>
</reference>
<accession>A0ABS6ZAJ3</accession>
<evidence type="ECO:0008006" key="5">
    <source>
        <dbReference type="Google" id="ProtNLM"/>
    </source>
</evidence>
<keyword evidence="4" id="KW-1185">Reference proteome</keyword>
<dbReference type="Proteomes" id="UP000812013">
    <property type="component" value="Unassembled WGS sequence"/>
</dbReference>
<organism evidence="3 4">
    <name type="scientific">Streptomyces bambusae</name>
    <dbReference type="NCBI Taxonomy" id="1550616"/>
    <lineage>
        <taxon>Bacteria</taxon>
        <taxon>Bacillati</taxon>
        <taxon>Actinomycetota</taxon>
        <taxon>Actinomycetes</taxon>
        <taxon>Kitasatosporales</taxon>
        <taxon>Streptomycetaceae</taxon>
        <taxon>Streptomyces</taxon>
    </lineage>
</organism>
<evidence type="ECO:0000313" key="4">
    <source>
        <dbReference type="Proteomes" id="UP000812013"/>
    </source>
</evidence>
<protein>
    <recommendedName>
        <fullName evidence="5">Peptidase M64</fullName>
    </recommendedName>
</protein>
<dbReference type="Pfam" id="PF09471">
    <property type="entry name" value="Peptidase_M64"/>
    <property type="match status" value="1"/>
</dbReference>
<proteinExistence type="predicted"/>
<dbReference type="InterPro" id="IPR024079">
    <property type="entry name" value="MetalloPept_cat_dom_sf"/>
</dbReference>